<dbReference type="SUPFAM" id="SSF53137">
    <property type="entry name" value="Translational machinery components"/>
    <property type="match status" value="1"/>
</dbReference>
<dbReference type="GO" id="GO:0006412">
    <property type="term" value="P:translation"/>
    <property type="evidence" value="ECO:0007669"/>
    <property type="project" value="InterPro"/>
</dbReference>
<dbReference type="InterPro" id="IPR001971">
    <property type="entry name" value="Ribosomal_uS11"/>
</dbReference>
<dbReference type="Gene3D" id="3.30.420.80">
    <property type="entry name" value="Ribosomal protein S11"/>
    <property type="match status" value="1"/>
</dbReference>
<evidence type="ECO:0000256" key="3">
    <source>
        <dbReference type="ARBA" id="ARBA00023274"/>
    </source>
</evidence>
<protein>
    <submittedName>
        <fullName evidence="4">Uncharacterized protein</fullName>
    </submittedName>
</protein>
<evidence type="ECO:0000313" key="4">
    <source>
        <dbReference type="EMBL" id="TKW21579.1"/>
    </source>
</evidence>
<comment type="similarity">
    <text evidence="1">Belongs to the universal ribosomal protein uS11 family.</text>
</comment>
<evidence type="ECO:0000256" key="1">
    <source>
        <dbReference type="ARBA" id="ARBA00006194"/>
    </source>
</evidence>
<dbReference type="GO" id="GO:0005840">
    <property type="term" value="C:ribosome"/>
    <property type="evidence" value="ECO:0007669"/>
    <property type="project" value="UniProtKB-KW"/>
</dbReference>
<dbReference type="Proteomes" id="UP000298652">
    <property type="component" value="Chromosome 4"/>
</dbReference>
<dbReference type="InterPro" id="IPR036967">
    <property type="entry name" value="Ribosomal_uS11_sf"/>
</dbReference>
<dbReference type="GO" id="GO:1990904">
    <property type="term" value="C:ribonucleoprotein complex"/>
    <property type="evidence" value="ECO:0007669"/>
    <property type="project" value="UniProtKB-KW"/>
</dbReference>
<evidence type="ECO:0000256" key="2">
    <source>
        <dbReference type="ARBA" id="ARBA00022980"/>
    </source>
</evidence>
<reference evidence="4" key="1">
    <citation type="submission" date="2019-03" db="EMBL/GenBank/DDBJ databases">
        <title>WGS assembly of Setaria viridis.</title>
        <authorList>
            <person name="Huang P."/>
            <person name="Jenkins J."/>
            <person name="Grimwood J."/>
            <person name="Barry K."/>
            <person name="Healey A."/>
            <person name="Mamidi S."/>
            <person name="Sreedasyam A."/>
            <person name="Shu S."/>
            <person name="Feldman M."/>
            <person name="Wu J."/>
            <person name="Yu Y."/>
            <person name="Chen C."/>
            <person name="Johnson J."/>
            <person name="Rokhsar D."/>
            <person name="Baxter I."/>
            <person name="Schmutz J."/>
            <person name="Brutnell T."/>
            <person name="Kellogg E."/>
        </authorList>
    </citation>
    <scope>NUCLEOTIDE SEQUENCE [LARGE SCALE GENOMIC DNA]</scope>
</reference>
<keyword evidence="3" id="KW-0687">Ribonucleoprotein</keyword>
<evidence type="ECO:0000313" key="5">
    <source>
        <dbReference type="Proteomes" id="UP000298652"/>
    </source>
</evidence>
<name>A0A4U6V422_SETVI</name>
<gene>
    <name evidence="4" type="ORF">SEVIR_4G128500v2</name>
</gene>
<sequence>MTILGWRTCPVGADLTETKLALDTELTKDAKSTKEVVGKSARRITKGVIHVQANFNNTIVTVTEPQGTCGFKSSRKASPYAGQRIAVDAIRTVGLQ</sequence>
<accession>A0A4U6V422</accession>
<dbReference type="GO" id="GO:0003735">
    <property type="term" value="F:structural constituent of ribosome"/>
    <property type="evidence" value="ECO:0007669"/>
    <property type="project" value="InterPro"/>
</dbReference>
<dbReference type="AlphaFoldDB" id="A0A4U6V422"/>
<dbReference type="PANTHER" id="PTHR11759">
    <property type="entry name" value="40S RIBOSOMAL PROTEIN S14/30S RIBOSOMAL PROTEIN S11"/>
    <property type="match status" value="1"/>
</dbReference>
<proteinExistence type="inferred from homology"/>
<keyword evidence="5" id="KW-1185">Reference proteome</keyword>
<dbReference type="EMBL" id="CM016555">
    <property type="protein sequence ID" value="TKW21579.1"/>
    <property type="molecule type" value="Genomic_DNA"/>
</dbReference>
<keyword evidence="2" id="KW-0689">Ribosomal protein</keyword>
<organism evidence="4 5">
    <name type="scientific">Setaria viridis</name>
    <name type="common">Green bristlegrass</name>
    <name type="synonym">Setaria italica subsp. viridis</name>
    <dbReference type="NCBI Taxonomy" id="4556"/>
    <lineage>
        <taxon>Eukaryota</taxon>
        <taxon>Viridiplantae</taxon>
        <taxon>Streptophyta</taxon>
        <taxon>Embryophyta</taxon>
        <taxon>Tracheophyta</taxon>
        <taxon>Spermatophyta</taxon>
        <taxon>Magnoliopsida</taxon>
        <taxon>Liliopsida</taxon>
        <taxon>Poales</taxon>
        <taxon>Poaceae</taxon>
        <taxon>PACMAD clade</taxon>
        <taxon>Panicoideae</taxon>
        <taxon>Panicodae</taxon>
        <taxon>Paniceae</taxon>
        <taxon>Cenchrinae</taxon>
        <taxon>Setaria</taxon>
    </lineage>
</organism>
<dbReference type="Pfam" id="PF00411">
    <property type="entry name" value="Ribosomal_S11"/>
    <property type="match status" value="1"/>
</dbReference>
<dbReference type="Gramene" id="TKW21579">
    <property type="protein sequence ID" value="TKW21579"/>
    <property type="gene ID" value="SEVIR_4G128500v2"/>
</dbReference>